<protein>
    <recommendedName>
        <fullName evidence="3">Molecular chaperone DnaJ</fullName>
    </recommendedName>
</protein>
<evidence type="ECO:0000313" key="2">
    <source>
        <dbReference type="Proteomes" id="UP001500622"/>
    </source>
</evidence>
<accession>A0ABP8LA45</accession>
<dbReference type="RefSeq" id="WP_345216481.1">
    <property type="nucleotide sequence ID" value="NZ_BAABGN010000011.1"/>
</dbReference>
<organism evidence="1 2">
    <name type="scientific">Georgenia halophila</name>
    <dbReference type="NCBI Taxonomy" id="620889"/>
    <lineage>
        <taxon>Bacteria</taxon>
        <taxon>Bacillati</taxon>
        <taxon>Actinomycetota</taxon>
        <taxon>Actinomycetes</taxon>
        <taxon>Micrococcales</taxon>
        <taxon>Bogoriellaceae</taxon>
        <taxon>Georgenia</taxon>
    </lineage>
</organism>
<comment type="caution">
    <text evidence="1">The sequence shown here is derived from an EMBL/GenBank/DDBJ whole genome shotgun (WGS) entry which is preliminary data.</text>
</comment>
<evidence type="ECO:0000313" key="1">
    <source>
        <dbReference type="EMBL" id="GAA4425779.1"/>
    </source>
</evidence>
<name>A0ABP8LA45_9MICO</name>
<sequence>MRRPPSAQCPICDGLGVPRHGDVIGSSIGVLNYKVAAEICSACNGTGRIRPARPENGLLRAAREVWQRAGAGRQAVGTPVLRETTPVLRETPVARKVIECETCA</sequence>
<dbReference type="EMBL" id="BAABGN010000011">
    <property type="protein sequence ID" value="GAA4425779.1"/>
    <property type="molecule type" value="Genomic_DNA"/>
</dbReference>
<keyword evidence="2" id="KW-1185">Reference proteome</keyword>
<evidence type="ECO:0008006" key="3">
    <source>
        <dbReference type="Google" id="ProtNLM"/>
    </source>
</evidence>
<proteinExistence type="predicted"/>
<gene>
    <name evidence="1" type="ORF">GCM10023169_23760</name>
</gene>
<dbReference type="Proteomes" id="UP001500622">
    <property type="component" value="Unassembled WGS sequence"/>
</dbReference>
<reference evidence="2" key="1">
    <citation type="journal article" date="2019" name="Int. J. Syst. Evol. Microbiol.">
        <title>The Global Catalogue of Microorganisms (GCM) 10K type strain sequencing project: providing services to taxonomists for standard genome sequencing and annotation.</title>
        <authorList>
            <consortium name="The Broad Institute Genomics Platform"/>
            <consortium name="The Broad Institute Genome Sequencing Center for Infectious Disease"/>
            <person name="Wu L."/>
            <person name="Ma J."/>
        </authorList>
    </citation>
    <scope>NUCLEOTIDE SEQUENCE [LARGE SCALE GENOMIC DNA]</scope>
    <source>
        <strain evidence="2">JCM 17810</strain>
    </source>
</reference>